<keyword evidence="6" id="KW-0809">Transit peptide</keyword>
<evidence type="ECO:0000313" key="14">
    <source>
        <dbReference type="Proteomes" id="UP001301350"/>
    </source>
</evidence>
<keyword evidence="14" id="KW-1185">Reference proteome</keyword>
<dbReference type="InterPro" id="IPR036625">
    <property type="entry name" value="E3-bd_dom_sf"/>
</dbReference>
<evidence type="ECO:0000256" key="6">
    <source>
        <dbReference type="ARBA" id="ARBA00022946"/>
    </source>
</evidence>
<keyword evidence="8 9" id="KW-0012">Acyltransferase</keyword>
<dbReference type="EC" id="2.3.1.-" evidence="9"/>
<name>A0AAV9IS55_CYACA</name>
<feature type="region of interest" description="Disordered" evidence="10">
    <location>
        <begin position="255"/>
        <end position="289"/>
    </location>
</feature>
<evidence type="ECO:0000256" key="7">
    <source>
        <dbReference type="ARBA" id="ARBA00023128"/>
    </source>
</evidence>
<comment type="cofactor">
    <cofactor evidence="1 9">
        <name>(R)-lipoate</name>
        <dbReference type="ChEBI" id="CHEBI:83088"/>
    </cofactor>
</comment>
<feature type="region of interest" description="Disordered" evidence="10">
    <location>
        <begin position="177"/>
        <end position="215"/>
    </location>
</feature>
<keyword evidence="4 9" id="KW-0808">Transferase</keyword>
<organism evidence="13 14">
    <name type="scientific">Cyanidium caldarium</name>
    <name type="common">Red alga</name>
    <dbReference type="NCBI Taxonomy" id="2771"/>
    <lineage>
        <taxon>Eukaryota</taxon>
        <taxon>Rhodophyta</taxon>
        <taxon>Bangiophyceae</taxon>
        <taxon>Cyanidiales</taxon>
        <taxon>Cyanidiaceae</taxon>
        <taxon>Cyanidium</taxon>
    </lineage>
</organism>
<dbReference type="InterPro" id="IPR023213">
    <property type="entry name" value="CAT-like_dom_sf"/>
</dbReference>
<dbReference type="GO" id="GO:0005759">
    <property type="term" value="C:mitochondrial matrix"/>
    <property type="evidence" value="ECO:0007669"/>
    <property type="project" value="UniProtKB-SubCell"/>
</dbReference>
<dbReference type="Gene3D" id="4.10.320.10">
    <property type="entry name" value="E3-binding domain"/>
    <property type="match status" value="1"/>
</dbReference>
<reference evidence="13 14" key="1">
    <citation type="submission" date="2022-07" db="EMBL/GenBank/DDBJ databases">
        <title>Genome-wide signatures of adaptation to extreme environments.</title>
        <authorList>
            <person name="Cho C.H."/>
            <person name="Yoon H.S."/>
        </authorList>
    </citation>
    <scope>NUCLEOTIDE SEQUENCE [LARGE SCALE GENOMIC DNA]</scope>
    <source>
        <strain evidence="13 14">DBV 063 E5</strain>
    </source>
</reference>
<protein>
    <recommendedName>
        <fullName evidence="9">Dihydrolipoamide acetyltransferase component of pyruvate dehydrogenase complex</fullName>
        <ecNumber evidence="9">2.3.1.-</ecNumber>
    </recommendedName>
</protein>
<dbReference type="Pfam" id="PF00198">
    <property type="entry name" value="2-oxoacid_dh"/>
    <property type="match status" value="1"/>
</dbReference>
<evidence type="ECO:0000256" key="3">
    <source>
        <dbReference type="ARBA" id="ARBA00007317"/>
    </source>
</evidence>
<feature type="domain" description="Lipoyl-binding" evidence="11">
    <location>
        <begin position="82"/>
        <end position="167"/>
    </location>
</feature>
<evidence type="ECO:0000256" key="8">
    <source>
        <dbReference type="ARBA" id="ARBA00023315"/>
    </source>
</evidence>
<dbReference type="SUPFAM" id="SSF47005">
    <property type="entry name" value="Peripheral subunit-binding domain of 2-oxo acid dehydrogenase complex"/>
    <property type="match status" value="1"/>
</dbReference>
<dbReference type="GO" id="GO:0031405">
    <property type="term" value="F:lipoic acid binding"/>
    <property type="evidence" value="ECO:0007669"/>
    <property type="project" value="TreeGrafter"/>
</dbReference>
<dbReference type="InterPro" id="IPR000089">
    <property type="entry name" value="Biotin_lipoyl"/>
</dbReference>
<evidence type="ECO:0000256" key="9">
    <source>
        <dbReference type="RuleBase" id="RU003423"/>
    </source>
</evidence>
<dbReference type="GO" id="GO:0016407">
    <property type="term" value="F:acetyltransferase activity"/>
    <property type="evidence" value="ECO:0007669"/>
    <property type="project" value="TreeGrafter"/>
</dbReference>
<dbReference type="PANTHER" id="PTHR43178:SF5">
    <property type="entry name" value="LIPOAMIDE ACYLTRANSFERASE COMPONENT OF BRANCHED-CHAIN ALPHA-KETO ACID DEHYDROGENASE COMPLEX, MITOCHONDRIAL"/>
    <property type="match status" value="1"/>
</dbReference>
<dbReference type="Gene3D" id="2.40.50.100">
    <property type="match status" value="1"/>
</dbReference>
<dbReference type="PROSITE" id="PS50968">
    <property type="entry name" value="BIOTINYL_LIPOYL"/>
    <property type="match status" value="1"/>
</dbReference>
<keyword evidence="5 9" id="KW-0450">Lipoyl</keyword>
<dbReference type="PANTHER" id="PTHR43178">
    <property type="entry name" value="DIHYDROLIPOAMIDE ACETYLTRANSFERASE COMPONENT OF PYRUVATE DEHYDROGENASE COMPLEX"/>
    <property type="match status" value="1"/>
</dbReference>
<evidence type="ECO:0000256" key="5">
    <source>
        <dbReference type="ARBA" id="ARBA00022823"/>
    </source>
</evidence>
<dbReference type="InterPro" id="IPR050743">
    <property type="entry name" value="2-oxoacid_DH_E2_comp"/>
</dbReference>
<dbReference type="SUPFAM" id="SSF51230">
    <property type="entry name" value="Single hybrid motif"/>
    <property type="match status" value="1"/>
</dbReference>
<gene>
    <name evidence="13" type="ORF">CDCA_CDCA03G0955</name>
</gene>
<evidence type="ECO:0000256" key="10">
    <source>
        <dbReference type="SAM" id="MobiDB-lite"/>
    </source>
</evidence>
<dbReference type="InterPro" id="IPR003016">
    <property type="entry name" value="2-oxoA_DH_lipoyl-BS"/>
</dbReference>
<dbReference type="FunFam" id="2.40.50.100:FF:000013">
    <property type="entry name" value="Dihydrolipoamide acetyltransferase component of pyruvate dehydrogenase complex"/>
    <property type="match status" value="1"/>
</dbReference>
<dbReference type="SUPFAM" id="SSF52777">
    <property type="entry name" value="CoA-dependent acyltransferases"/>
    <property type="match status" value="1"/>
</dbReference>
<dbReference type="FunFam" id="3.30.559.10:FF:000007">
    <property type="entry name" value="Dihydrolipoamide acetyltransferase component of pyruvate dehydrogenase complex"/>
    <property type="match status" value="1"/>
</dbReference>
<dbReference type="Gene3D" id="3.30.559.10">
    <property type="entry name" value="Chloramphenicol acetyltransferase-like domain"/>
    <property type="match status" value="1"/>
</dbReference>
<accession>A0AAV9IS55</accession>
<dbReference type="InterPro" id="IPR001078">
    <property type="entry name" value="2-oxoacid_DH_actylTfrase"/>
</dbReference>
<evidence type="ECO:0000313" key="13">
    <source>
        <dbReference type="EMBL" id="KAK4534930.1"/>
    </source>
</evidence>
<evidence type="ECO:0000256" key="2">
    <source>
        <dbReference type="ARBA" id="ARBA00004305"/>
    </source>
</evidence>
<evidence type="ECO:0000259" key="11">
    <source>
        <dbReference type="PROSITE" id="PS50968"/>
    </source>
</evidence>
<evidence type="ECO:0000256" key="4">
    <source>
        <dbReference type="ARBA" id="ARBA00022679"/>
    </source>
</evidence>
<evidence type="ECO:0000259" key="12">
    <source>
        <dbReference type="PROSITE" id="PS51826"/>
    </source>
</evidence>
<dbReference type="EMBL" id="JANCYW010000003">
    <property type="protein sequence ID" value="KAK4534930.1"/>
    <property type="molecule type" value="Genomic_DNA"/>
</dbReference>
<sequence length="554" mass="59677">MNRALRTLGTAARGLGDRSRARAHVAGGKQLFTGVRFQFGLGKRSPAVRLTANLRCRRTFTARCLTGADTLRHRRALGRNYGVESGAPDTSWTPFLLSDIGEGIAEVEIVRWLVSEGDRVRPFDPLVEVQSDKAAVEITSRYEGVVRRIPNRSGEIVRVGQPLCYIEESARVSAAANADAPHAPTGKASAAAASTAAVGGNTRAATPMPPKPLTTPAVRHWAARMHVDLSQVPPSGPHGRILKEDVLRYVEQREQQESLAATATPPPPGDGAGRRSSPIPGATPPASLSGAWLRIPQQRDFPVLSEIVHQEPIRGLRRAMVKSMTAAAAVPHLGYGEEVLVDKLVALREQLTPQVTAAYQLKLTFMPFFLKATSLALSAFPILNASLDHPTEPTTIHYHKDHNISVAMDTPHGLIVPNVKSVQERTVVELAAELARLQSLARAGKLGENDLGGGTFALSNIGSIGGIYTAPVIMVPQVAIGAIGRIRRLPRYVDEEGGGDAAAEVRPERLVPRHVLTVTFAADHRIIDGATIANFCTLWKRFVQSPAQMLLELK</sequence>
<feature type="compositionally biased region" description="Low complexity" evidence="10">
    <location>
        <begin position="177"/>
        <end position="197"/>
    </location>
</feature>
<dbReference type="Pfam" id="PF02817">
    <property type="entry name" value="E3_binding"/>
    <property type="match status" value="1"/>
</dbReference>
<dbReference type="Pfam" id="PF00364">
    <property type="entry name" value="Biotin_lipoyl"/>
    <property type="match status" value="1"/>
</dbReference>
<dbReference type="PROSITE" id="PS51826">
    <property type="entry name" value="PSBD"/>
    <property type="match status" value="1"/>
</dbReference>
<comment type="subcellular location">
    <subcellularLocation>
        <location evidence="2">Mitochondrion matrix</location>
    </subcellularLocation>
</comment>
<evidence type="ECO:0000256" key="1">
    <source>
        <dbReference type="ARBA" id="ARBA00001938"/>
    </source>
</evidence>
<comment type="similarity">
    <text evidence="3 9">Belongs to the 2-oxoacid dehydrogenase family.</text>
</comment>
<dbReference type="Proteomes" id="UP001301350">
    <property type="component" value="Unassembled WGS sequence"/>
</dbReference>
<dbReference type="PROSITE" id="PS00189">
    <property type="entry name" value="LIPOYL"/>
    <property type="match status" value="1"/>
</dbReference>
<comment type="caution">
    <text evidence="13">The sequence shown here is derived from an EMBL/GenBank/DDBJ whole genome shotgun (WGS) entry which is preliminary data.</text>
</comment>
<feature type="domain" description="Peripheral subunit-binding (PSBD)" evidence="12">
    <location>
        <begin position="213"/>
        <end position="250"/>
    </location>
</feature>
<proteinExistence type="inferred from homology"/>
<dbReference type="CDD" id="cd06849">
    <property type="entry name" value="lipoyl_domain"/>
    <property type="match status" value="1"/>
</dbReference>
<dbReference type="AlphaFoldDB" id="A0AAV9IS55"/>
<dbReference type="InterPro" id="IPR004167">
    <property type="entry name" value="PSBD"/>
</dbReference>
<dbReference type="InterPro" id="IPR011053">
    <property type="entry name" value="Single_hybrid_motif"/>
</dbReference>
<keyword evidence="7" id="KW-0496">Mitochondrion</keyword>